<feature type="non-terminal residue" evidence="1">
    <location>
        <position position="1"/>
    </location>
</feature>
<evidence type="ECO:0000313" key="1">
    <source>
        <dbReference type="EMBL" id="VUZ57634.1"/>
    </source>
</evidence>
<proteinExistence type="predicted"/>
<dbReference type="AlphaFoldDB" id="A0A564ZFU3"/>
<dbReference type="Proteomes" id="UP000321570">
    <property type="component" value="Unassembled WGS sequence"/>
</dbReference>
<sequence>EGVDRKFGKVFGDNTPLFNRRYKCLNLAIREGEDIENDCEDFRPVFYLGLRLKLLSILDKNPDVMLHNVLDEYTNLRSLIADSNMVESSELQAYLIKKPEIDLSTENNPMLQPQEQ</sequence>
<accession>A0A564ZFU3</accession>
<name>A0A564ZFU3_HYMDI</name>
<keyword evidence="2" id="KW-1185">Reference proteome</keyword>
<evidence type="ECO:0000313" key="2">
    <source>
        <dbReference type="Proteomes" id="UP000321570"/>
    </source>
</evidence>
<organism evidence="1 2">
    <name type="scientific">Hymenolepis diminuta</name>
    <name type="common">Rat tapeworm</name>
    <dbReference type="NCBI Taxonomy" id="6216"/>
    <lineage>
        <taxon>Eukaryota</taxon>
        <taxon>Metazoa</taxon>
        <taxon>Spiralia</taxon>
        <taxon>Lophotrochozoa</taxon>
        <taxon>Platyhelminthes</taxon>
        <taxon>Cestoda</taxon>
        <taxon>Eucestoda</taxon>
        <taxon>Cyclophyllidea</taxon>
        <taxon>Hymenolepididae</taxon>
        <taxon>Hymenolepis</taxon>
    </lineage>
</organism>
<gene>
    <name evidence="1" type="ORF">WMSIL1_LOCUS15077</name>
</gene>
<protein>
    <submittedName>
        <fullName evidence="1">Uncharacterized protein</fullName>
    </submittedName>
</protein>
<dbReference type="EMBL" id="CABIJS010000719">
    <property type="protein sequence ID" value="VUZ57634.1"/>
    <property type="molecule type" value="Genomic_DNA"/>
</dbReference>
<reference evidence="1 2" key="1">
    <citation type="submission" date="2019-07" db="EMBL/GenBank/DDBJ databases">
        <authorList>
            <person name="Jastrzebski P J."/>
            <person name="Paukszto L."/>
            <person name="Jastrzebski P J."/>
        </authorList>
    </citation>
    <scope>NUCLEOTIDE SEQUENCE [LARGE SCALE GENOMIC DNA]</scope>
    <source>
        <strain evidence="1 2">WMS-il1</strain>
    </source>
</reference>